<evidence type="ECO:0000256" key="6">
    <source>
        <dbReference type="ARBA" id="ARBA00023136"/>
    </source>
</evidence>
<dbReference type="Gene3D" id="2.160.20.80">
    <property type="entry name" value="E3 ubiquitin-protein ligase SopA"/>
    <property type="match status" value="1"/>
</dbReference>
<evidence type="ECO:0000256" key="8">
    <source>
        <dbReference type="SAM" id="Phobius"/>
    </source>
</evidence>
<dbReference type="SUPFAM" id="SSF103473">
    <property type="entry name" value="MFS general substrate transporter"/>
    <property type="match status" value="2"/>
</dbReference>
<dbReference type="SUPFAM" id="SSF141571">
    <property type="entry name" value="Pentapeptide repeat-like"/>
    <property type="match status" value="1"/>
</dbReference>
<dbReference type="InterPro" id="IPR005828">
    <property type="entry name" value="MFS_sugar_transport-like"/>
</dbReference>
<dbReference type="InterPro" id="IPR055415">
    <property type="entry name" value="LD_SV2"/>
</dbReference>
<feature type="transmembrane region" description="Helical" evidence="8">
    <location>
        <begin position="188"/>
        <end position="208"/>
    </location>
</feature>
<keyword evidence="5 8" id="KW-1133">Transmembrane helix</keyword>
<feature type="transmembrane region" description="Helical" evidence="8">
    <location>
        <begin position="158"/>
        <end position="176"/>
    </location>
</feature>
<comment type="similarity">
    <text evidence="2">Belongs to the major facilitator superfamily.</text>
</comment>
<dbReference type="PROSITE" id="PS00217">
    <property type="entry name" value="SUGAR_TRANSPORT_2"/>
    <property type="match status" value="1"/>
</dbReference>
<keyword evidence="4 8" id="KW-0812">Transmembrane</keyword>
<dbReference type="AlphaFoldDB" id="A0A8K0NWW3"/>
<dbReference type="OrthoDB" id="433512at2759"/>
<dbReference type="PANTHER" id="PTHR23511:SF34">
    <property type="entry name" value="SYNAPTIC VESICLE GLYCOPROTEIN 2"/>
    <property type="match status" value="1"/>
</dbReference>
<organism evidence="10 11">
    <name type="scientific">Ladona fulva</name>
    <name type="common">Scarce chaser dragonfly</name>
    <name type="synonym">Libellula fulva</name>
    <dbReference type="NCBI Taxonomy" id="123851"/>
    <lineage>
        <taxon>Eukaryota</taxon>
        <taxon>Metazoa</taxon>
        <taxon>Ecdysozoa</taxon>
        <taxon>Arthropoda</taxon>
        <taxon>Hexapoda</taxon>
        <taxon>Insecta</taxon>
        <taxon>Pterygota</taxon>
        <taxon>Palaeoptera</taxon>
        <taxon>Odonata</taxon>
        <taxon>Epiprocta</taxon>
        <taxon>Anisoptera</taxon>
        <taxon>Libelluloidea</taxon>
        <taxon>Libellulidae</taxon>
        <taxon>Ladona</taxon>
    </lineage>
</organism>
<comment type="subcellular location">
    <subcellularLocation>
        <location evidence="1">Membrane</location>
        <topology evidence="1">Multi-pass membrane protein</topology>
    </subcellularLocation>
</comment>
<dbReference type="PANTHER" id="PTHR23511">
    <property type="entry name" value="SYNAPTIC VESICLE GLYCOPROTEIN 2"/>
    <property type="match status" value="1"/>
</dbReference>
<dbReference type="PROSITE" id="PS50850">
    <property type="entry name" value="MFS"/>
    <property type="match status" value="1"/>
</dbReference>
<name>A0A8K0NWW3_LADFU</name>
<evidence type="ECO:0000256" key="2">
    <source>
        <dbReference type="ARBA" id="ARBA00008335"/>
    </source>
</evidence>
<sequence>MPLGLTGKSPWKSQRKSEGEALVSPRPQTDSSMTMSSLLYTEEVGAQHSGGGGGGPTGRTVRVAFAGTDEGGRVGSGAAVAGGGSPDDDLADCIDSEGSLLSQFHEDAIRQSGSGWFQCRVMALVGLGLAADAVEVHVVPLAVPSAEVEFCIEEPRKGWLGAITLLGMVVGGMVWGNLADRMGRRRTLLSALSVGAMFSVIAAFMPTYGTFMTARFFSGFGMGGSLPVTLTYFSEFVPKSDRGRWMCWMLVFWALGGMYVALMAWAIIPRTGLEVVEENLEHFSAWHRFLLVCTLPSLAAIVSLVVFLPESPRYLMEAGRDVEAMLVYQRIYEGNNAGNASPQYQLSELEVPGGKRPPLPPGLLSPPSPGKSVLGDMTHGLEMFRNSFLQLFVAPNGGRTLLMVLAWSSACMAHLGMGTFVPERTRALEARAFASRARVITGISYEGVLFNRSVENVRWSDSHFSGCRFEHVTLSHVAFSNCTLEGCTFAAVRASRTFFLGSSVTGSHFVDTDLSSPRRFLDGCHLANNSVLSLVNSCPRVDVDFSASALLGGGFGAVIVGLLALLPGAVASACLVDRVRRSRLAGVSFILSGLVTLFICLLNSSASLVAFEAVFNFVYVFGWNGLNIATVESYPTHLR</sequence>
<feature type="transmembrane region" description="Helical" evidence="8">
    <location>
        <begin position="288"/>
        <end position="308"/>
    </location>
</feature>
<feature type="domain" description="Major facilitator superfamily (MFS) profile" evidence="9">
    <location>
        <begin position="121"/>
        <end position="639"/>
    </location>
</feature>
<dbReference type="Pfam" id="PF23894">
    <property type="entry name" value="LD_SV2"/>
    <property type="match status" value="1"/>
</dbReference>
<feature type="transmembrane region" description="Helical" evidence="8">
    <location>
        <begin position="245"/>
        <end position="268"/>
    </location>
</feature>
<feature type="region of interest" description="Disordered" evidence="7">
    <location>
        <begin position="1"/>
        <end position="40"/>
    </location>
</feature>
<dbReference type="GO" id="GO:0016020">
    <property type="term" value="C:membrane"/>
    <property type="evidence" value="ECO:0007669"/>
    <property type="project" value="UniProtKB-SubCell"/>
</dbReference>
<dbReference type="EMBL" id="KZ308325">
    <property type="protein sequence ID" value="KAG8227480.1"/>
    <property type="molecule type" value="Genomic_DNA"/>
</dbReference>
<comment type="caution">
    <text evidence="10">The sequence shown here is derived from an EMBL/GenBank/DDBJ whole genome shotgun (WGS) entry which is preliminary data.</text>
</comment>
<feature type="transmembrane region" description="Helical" evidence="8">
    <location>
        <begin position="549"/>
        <end position="576"/>
    </location>
</feature>
<evidence type="ECO:0000256" key="7">
    <source>
        <dbReference type="SAM" id="MobiDB-lite"/>
    </source>
</evidence>
<protein>
    <recommendedName>
        <fullName evidence="9">Major facilitator superfamily (MFS) profile domain-containing protein</fullName>
    </recommendedName>
</protein>
<dbReference type="Proteomes" id="UP000792457">
    <property type="component" value="Unassembled WGS sequence"/>
</dbReference>
<gene>
    <name evidence="10" type="ORF">J437_LFUL002369</name>
</gene>
<evidence type="ECO:0000256" key="5">
    <source>
        <dbReference type="ARBA" id="ARBA00022989"/>
    </source>
</evidence>
<accession>A0A8K0NWW3</accession>
<evidence type="ECO:0000313" key="11">
    <source>
        <dbReference type="Proteomes" id="UP000792457"/>
    </source>
</evidence>
<dbReference type="Gene3D" id="1.20.1250.20">
    <property type="entry name" value="MFS general substrate transporter like domains"/>
    <property type="match status" value="2"/>
</dbReference>
<dbReference type="InterPro" id="IPR036259">
    <property type="entry name" value="MFS_trans_sf"/>
</dbReference>
<proteinExistence type="inferred from homology"/>
<feature type="transmembrane region" description="Helical" evidence="8">
    <location>
        <begin position="588"/>
        <end position="611"/>
    </location>
</feature>
<feature type="compositionally biased region" description="Polar residues" evidence="7">
    <location>
        <begin position="26"/>
        <end position="39"/>
    </location>
</feature>
<dbReference type="InterPro" id="IPR020846">
    <property type="entry name" value="MFS_dom"/>
</dbReference>
<reference evidence="10" key="1">
    <citation type="submission" date="2013-04" db="EMBL/GenBank/DDBJ databases">
        <authorList>
            <person name="Qu J."/>
            <person name="Murali S.C."/>
            <person name="Bandaranaike D."/>
            <person name="Bellair M."/>
            <person name="Blankenburg K."/>
            <person name="Chao H."/>
            <person name="Dinh H."/>
            <person name="Doddapaneni H."/>
            <person name="Downs B."/>
            <person name="Dugan-Rocha S."/>
            <person name="Elkadiri S."/>
            <person name="Gnanaolivu R.D."/>
            <person name="Hernandez B."/>
            <person name="Javaid M."/>
            <person name="Jayaseelan J.C."/>
            <person name="Lee S."/>
            <person name="Li M."/>
            <person name="Ming W."/>
            <person name="Munidasa M."/>
            <person name="Muniz J."/>
            <person name="Nguyen L."/>
            <person name="Ongeri F."/>
            <person name="Osuji N."/>
            <person name="Pu L.-L."/>
            <person name="Puazo M."/>
            <person name="Qu C."/>
            <person name="Quiroz J."/>
            <person name="Raj R."/>
            <person name="Weissenberger G."/>
            <person name="Xin Y."/>
            <person name="Zou X."/>
            <person name="Han Y."/>
            <person name="Richards S."/>
            <person name="Worley K."/>
            <person name="Muzny D."/>
            <person name="Gibbs R."/>
        </authorList>
    </citation>
    <scope>NUCLEOTIDE SEQUENCE</scope>
    <source>
        <strain evidence="10">Sampled in the wild</strain>
    </source>
</reference>
<dbReference type="Pfam" id="PF00083">
    <property type="entry name" value="Sugar_tr"/>
    <property type="match status" value="1"/>
</dbReference>
<evidence type="ECO:0000256" key="1">
    <source>
        <dbReference type="ARBA" id="ARBA00004141"/>
    </source>
</evidence>
<keyword evidence="11" id="KW-1185">Reference proteome</keyword>
<dbReference type="GO" id="GO:0022857">
    <property type="term" value="F:transmembrane transporter activity"/>
    <property type="evidence" value="ECO:0007669"/>
    <property type="project" value="InterPro"/>
</dbReference>
<evidence type="ECO:0000313" key="10">
    <source>
        <dbReference type="EMBL" id="KAG8227480.1"/>
    </source>
</evidence>
<keyword evidence="6 8" id="KW-0472">Membrane</keyword>
<evidence type="ECO:0000259" key="9">
    <source>
        <dbReference type="PROSITE" id="PS50850"/>
    </source>
</evidence>
<reference evidence="10" key="2">
    <citation type="submission" date="2017-10" db="EMBL/GenBank/DDBJ databases">
        <title>Ladona fulva Genome sequencing and assembly.</title>
        <authorList>
            <person name="Murali S."/>
            <person name="Richards S."/>
            <person name="Bandaranaike D."/>
            <person name="Bellair M."/>
            <person name="Blankenburg K."/>
            <person name="Chao H."/>
            <person name="Dinh H."/>
            <person name="Doddapaneni H."/>
            <person name="Dugan-Rocha S."/>
            <person name="Elkadiri S."/>
            <person name="Gnanaolivu R."/>
            <person name="Hernandez B."/>
            <person name="Skinner E."/>
            <person name="Javaid M."/>
            <person name="Lee S."/>
            <person name="Li M."/>
            <person name="Ming W."/>
            <person name="Munidasa M."/>
            <person name="Muniz J."/>
            <person name="Nguyen L."/>
            <person name="Hughes D."/>
            <person name="Osuji N."/>
            <person name="Pu L.-L."/>
            <person name="Puazo M."/>
            <person name="Qu C."/>
            <person name="Quiroz J."/>
            <person name="Raj R."/>
            <person name="Weissenberger G."/>
            <person name="Xin Y."/>
            <person name="Zou X."/>
            <person name="Han Y."/>
            <person name="Worley K."/>
            <person name="Muzny D."/>
            <person name="Gibbs R."/>
        </authorList>
    </citation>
    <scope>NUCLEOTIDE SEQUENCE</scope>
    <source>
        <strain evidence="10">Sampled in the wild</strain>
    </source>
</reference>
<evidence type="ECO:0000256" key="4">
    <source>
        <dbReference type="ARBA" id="ARBA00022692"/>
    </source>
</evidence>
<dbReference type="InterPro" id="IPR005829">
    <property type="entry name" value="Sugar_transporter_CS"/>
</dbReference>
<keyword evidence="3" id="KW-0813">Transport</keyword>
<evidence type="ECO:0000256" key="3">
    <source>
        <dbReference type="ARBA" id="ARBA00022448"/>
    </source>
</evidence>